<evidence type="ECO:0000256" key="2">
    <source>
        <dbReference type="ARBA" id="ARBA00023015"/>
    </source>
</evidence>
<dbReference type="SUPFAM" id="SSF53850">
    <property type="entry name" value="Periplasmic binding protein-like II"/>
    <property type="match status" value="1"/>
</dbReference>
<evidence type="ECO:0000256" key="3">
    <source>
        <dbReference type="ARBA" id="ARBA00023125"/>
    </source>
</evidence>
<evidence type="ECO:0000313" key="7">
    <source>
        <dbReference type="EMBL" id="QVI21416.1"/>
    </source>
</evidence>
<evidence type="ECO:0000256" key="4">
    <source>
        <dbReference type="ARBA" id="ARBA00023159"/>
    </source>
</evidence>
<feature type="domain" description="HTH lysR-type" evidence="6">
    <location>
        <begin position="1"/>
        <end position="58"/>
    </location>
</feature>
<dbReference type="Pfam" id="PF00126">
    <property type="entry name" value="HTH_1"/>
    <property type="match status" value="1"/>
</dbReference>
<gene>
    <name evidence="7" type="ORF">KHQ06_36605</name>
</gene>
<dbReference type="EMBL" id="CP074371">
    <property type="protein sequence ID" value="QVI21416.1"/>
    <property type="molecule type" value="Genomic_DNA"/>
</dbReference>
<dbReference type="InterPro" id="IPR036390">
    <property type="entry name" value="WH_DNA-bd_sf"/>
</dbReference>
<dbReference type="InterPro" id="IPR036388">
    <property type="entry name" value="WH-like_DNA-bd_sf"/>
</dbReference>
<name>A0ABX8CN91_9NOCA</name>
<keyword evidence="8" id="KW-1185">Reference proteome</keyword>
<keyword evidence="2" id="KW-0805">Transcription regulation</keyword>
<evidence type="ECO:0000313" key="8">
    <source>
        <dbReference type="Proteomes" id="UP000683310"/>
    </source>
</evidence>
<dbReference type="PROSITE" id="PS50931">
    <property type="entry name" value="HTH_LYSR"/>
    <property type="match status" value="1"/>
</dbReference>
<dbReference type="InterPro" id="IPR000847">
    <property type="entry name" value="LysR_HTH_N"/>
</dbReference>
<dbReference type="PANTHER" id="PTHR30346">
    <property type="entry name" value="TRANSCRIPTIONAL DUAL REGULATOR HCAR-RELATED"/>
    <property type="match status" value="1"/>
</dbReference>
<keyword evidence="4" id="KW-0010">Activator</keyword>
<evidence type="ECO:0000256" key="5">
    <source>
        <dbReference type="ARBA" id="ARBA00023163"/>
    </source>
</evidence>
<evidence type="ECO:0000259" key="6">
    <source>
        <dbReference type="PROSITE" id="PS50931"/>
    </source>
</evidence>
<evidence type="ECO:0000256" key="1">
    <source>
        <dbReference type="ARBA" id="ARBA00009437"/>
    </source>
</evidence>
<keyword evidence="3" id="KW-0238">DNA-binding</keyword>
<accession>A0ABX8CN91</accession>
<keyword evidence="5" id="KW-0804">Transcription</keyword>
<proteinExistence type="inferred from homology"/>
<dbReference type="SUPFAM" id="SSF46785">
    <property type="entry name" value="Winged helix' DNA-binding domain"/>
    <property type="match status" value="1"/>
</dbReference>
<organism evidence="7 8">
    <name type="scientific">Nocardia tengchongensis</name>
    <dbReference type="NCBI Taxonomy" id="2055889"/>
    <lineage>
        <taxon>Bacteria</taxon>
        <taxon>Bacillati</taxon>
        <taxon>Actinomycetota</taxon>
        <taxon>Actinomycetes</taxon>
        <taxon>Mycobacteriales</taxon>
        <taxon>Nocardiaceae</taxon>
        <taxon>Nocardia</taxon>
    </lineage>
</organism>
<sequence length="292" mass="33753">MELREIEIFLTLAEELHFGRTAERLNVTPARITQAIKKQERQIGALLFERTNRSVRLTAVGEQLRDDLRPLFDGLERSVRRAKQAARGQTAVLKLALLPFNIPEFHRYWNEFRARHPQWELQVHRLPYTDVFGSLRSGEYDVIAVWGPYPDDITAGPALFSDNRVMAVGADHELAGRDTLSIEDYPDYLHSMPPGNPREWEETYLPFATPSGRPIDRLRPVTNVDDLIEWVLNGDIIHPFPSHVTEYWNMSHVRFIPIPDIPPLTYRLCWRTDAETEPIRALAQVLTDLRGE</sequence>
<dbReference type="Proteomes" id="UP000683310">
    <property type="component" value="Chromosome"/>
</dbReference>
<dbReference type="Pfam" id="PF03466">
    <property type="entry name" value="LysR_substrate"/>
    <property type="match status" value="1"/>
</dbReference>
<comment type="similarity">
    <text evidence="1">Belongs to the LysR transcriptional regulatory family.</text>
</comment>
<protein>
    <submittedName>
        <fullName evidence="7">LysR family transcriptional regulator</fullName>
    </submittedName>
</protein>
<dbReference type="RefSeq" id="WP_213557518.1">
    <property type="nucleotide sequence ID" value="NZ_JBHZDI010000129.1"/>
</dbReference>
<dbReference type="Gene3D" id="3.40.190.10">
    <property type="entry name" value="Periplasmic binding protein-like II"/>
    <property type="match status" value="2"/>
</dbReference>
<dbReference type="Gene3D" id="1.10.10.10">
    <property type="entry name" value="Winged helix-like DNA-binding domain superfamily/Winged helix DNA-binding domain"/>
    <property type="match status" value="1"/>
</dbReference>
<dbReference type="InterPro" id="IPR005119">
    <property type="entry name" value="LysR_subst-bd"/>
</dbReference>
<dbReference type="CDD" id="cd05466">
    <property type="entry name" value="PBP2_LTTR_substrate"/>
    <property type="match status" value="1"/>
</dbReference>
<reference evidence="7 8" key="1">
    <citation type="submission" date="2021-04" db="EMBL/GenBank/DDBJ databases">
        <title>Nocardia tengchongensis.</title>
        <authorList>
            <person name="Zhuang k."/>
            <person name="Ran Y."/>
            <person name="Li W."/>
        </authorList>
    </citation>
    <scope>NUCLEOTIDE SEQUENCE [LARGE SCALE GENOMIC DNA]</scope>
    <source>
        <strain evidence="7 8">CFH S0057</strain>
    </source>
</reference>
<dbReference type="PANTHER" id="PTHR30346:SF0">
    <property type="entry name" value="HCA OPERON TRANSCRIPTIONAL ACTIVATOR HCAR"/>
    <property type="match status" value="1"/>
</dbReference>